<sequence length="202" mass="23655">MGSSGVLSEDINNPCRETELRKMFDKLKINLLPEYIKEVSEKDKTIDVTEEKKKLNAMLQEIFTKAAIDMKKKKDEFLSFFQVRDEDKNKKKWKYIELAVQNFQLITFHEESTHYQTMHKGNVIQQIEAANADEIRQRREYMRRVAAVTCMLGKRGLPLRGHDETAESHKGNFLEFMGLLQKFDPFLQHQTAPTSPLSVRMK</sequence>
<accession>A0A5A9PC26</accession>
<dbReference type="Proteomes" id="UP000324632">
    <property type="component" value="Chromosome 8"/>
</dbReference>
<organism evidence="1 2">
    <name type="scientific">Triplophysa tibetana</name>
    <dbReference type="NCBI Taxonomy" id="1572043"/>
    <lineage>
        <taxon>Eukaryota</taxon>
        <taxon>Metazoa</taxon>
        <taxon>Chordata</taxon>
        <taxon>Craniata</taxon>
        <taxon>Vertebrata</taxon>
        <taxon>Euteleostomi</taxon>
        <taxon>Actinopterygii</taxon>
        <taxon>Neopterygii</taxon>
        <taxon>Teleostei</taxon>
        <taxon>Ostariophysi</taxon>
        <taxon>Cypriniformes</taxon>
        <taxon>Nemacheilidae</taxon>
        <taxon>Triplophysa</taxon>
    </lineage>
</organism>
<keyword evidence="2" id="KW-1185">Reference proteome</keyword>
<evidence type="ECO:0000313" key="2">
    <source>
        <dbReference type="Proteomes" id="UP000324632"/>
    </source>
</evidence>
<comment type="caution">
    <text evidence="1">The sequence shown here is derived from an EMBL/GenBank/DDBJ whole genome shotgun (WGS) entry which is preliminary data.</text>
</comment>
<reference evidence="1 2" key="1">
    <citation type="journal article" date="2019" name="Mol. Ecol. Resour.">
        <title>Chromosome-level genome assembly of Triplophysa tibetana, a fish adapted to the harsh high-altitude environment of the Tibetan Plateau.</title>
        <authorList>
            <person name="Yang X."/>
            <person name="Liu H."/>
            <person name="Ma Z."/>
            <person name="Zou Y."/>
            <person name="Zou M."/>
            <person name="Mao Y."/>
            <person name="Li X."/>
            <person name="Wang H."/>
            <person name="Chen T."/>
            <person name="Wang W."/>
            <person name="Yang R."/>
        </authorList>
    </citation>
    <scope>NUCLEOTIDE SEQUENCE [LARGE SCALE GENOMIC DNA]</scope>
    <source>
        <strain evidence="1">TTIB1903HZAU</strain>
        <tissue evidence="1">Muscle</tissue>
    </source>
</reference>
<evidence type="ECO:0000313" key="1">
    <source>
        <dbReference type="EMBL" id="KAA0718416.1"/>
    </source>
</evidence>
<gene>
    <name evidence="1" type="ORF">E1301_Tti022575</name>
</gene>
<protein>
    <submittedName>
        <fullName evidence="1">Uncharacterized protein</fullName>
    </submittedName>
</protein>
<name>A0A5A9PC26_9TELE</name>
<dbReference type="EMBL" id="SOYY01000008">
    <property type="protein sequence ID" value="KAA0718416.1"/>
    <property type="molecule type" value="Genomic_DNA"/>
</dbReference>
<proteinExistence type="predicted"/>
<dbReference type="AlphaFoldDB" id="A0A5A9PC26"/>